<feature type="compositionally biased region" description="Acidic residues" evidence="1">
    <location>
        <begin position="21"/>
        <end position="31"/>
    </location>
</feature>
<reference evidence="2" key="1">
    <citation type="submission" date="2022-10" db="EMBL/GenBank/DDBJ databases">
        <authorList>
            <person name="Chen Y."/>
            <person name="Dougan E. K."/>
            <person name="Chan C."/>
            <person name="Rhodes N."/>
            <person name="Thang M."/>
        </authorList>
    </citation>
    <scope>NUCLEOTIDE SEQUENCE</scope>
</reference>
<feature type="compositionally biased region" description="Low complexity" evidence="1">
    <location>
        <begin position="842"/>
        <end position="854"/>
    </location>
</feature>
<feature type="compositionally biased region" description="Basic and acidic residues" evidence="1">
    <location>
        <begin position="75"/>
        <end position="84"/>
    </location>
</feature>
<evidence type="ECO:0000313" key="2">
    <source>
        <dbReference type="EMBL" id="CAI4002856.1"/>
    </source>
</evidence>
<feature type="compositionally biased region" description="Basic residues" evidence="1">
    <location>
        <begin position="304"/>
        <end position="314"/>
    </location>
</feature>
<feature type="region of interest" description="Disordered" evidence="1">
    <location>
        <begin position="1865"/>
        <end position="1981"/>
    </location>
</feature>
<organism evidence="2">
    <name type="scientific">Cladocopium goreaui</name>
    <dbReference type="NCBI Taxonomy" id="2562237"/>
    <lineage>
        <taxon>Eukaryota</taxon>
        <taxon>Sar</taxon>
        <taxon>Alveolata</taxon>
        <taxon>Dinophyceae</taxon>
        <taxon>Suessiales</taxon>
        <taxon>Symbiodiniaceae</taxon>
        <taxon>Cladocopium</taxon>
    </lineage>
</organism>
<proteinExistence type="predicted"/>
<feature type="region of interest" description="Disordered" evidence="1">
    <location>
        <begin position="1351"/>
        <end position="1375"/>
    </location>
</feature>
<sequence>MKVLGLMGNNPASRTIYLDGESGDEMSESDDGVGTYVDGPTKSPRKKKKKKRSRRKTVPVAAGEGLDDDDGYEPSVREDDPGDDDVHVDEVGLSLVHDHSGRCFKRAASKKVTLKDVEANKEVVACMLKVSCGRGYFSKHLIAKGVCMFYEQQILYPEGLNSRMPAIKEWLLGSVLLPFVPAQAKVRLCNGFVMRLQDDEGMQEDHHMDHENDAGSDSDLSTSSSASFDMSKIEAVISVLKQKQEASHENAAKKGSQQLTVPDKVLAVLEKITCPPPVEKVPDEPTGDAAQSIPSAQATAQNSKKPKVKKKKAKGSNAVETKDTPPCSQKVARVAALIGKSLAPKVVAKDSEGSQDAYKPGEFNEIYQKFLKDKKNEGHTHHEAMTLWKSSVIRESRATSQRSPLFPMGCEAYDFVSCGNLLCARSVLLLWLACVCQIRWLLEQPHGSIVECMPRMQEFLHWCDVAWHFLSDLFRLLSFAIAINIATLSVLKQDKVYRGGFWMMNFGGPTAKRHLIFCNDSVIVQTMQSRGGHLSKEKREAQTEHSLVVKTVDRNGIRRQTGVKKVLKQNYTTEFGRLMASLLTAVTDRTFYPEPRDEGRPIDYTRTDWELFRKHCLDQDYNLVGDMWVDVHRVLQKLVEAIEDDAVSSEWARDGADDDSQNQDGDFQLELEPSCAVAIRRPSEREAPREGPALPGMATPSVPAENLEIDWEVALGVQNAPMSLSAAVDFRFQFKLDRYSCHMAMALDPKKGKDMKDAVETSPKEPQPKTKSKSKKPVVEPETSPDTTKKARALQEEEPKAKRGKTTKPAEAEVAPKKTKAKCFDPKYIKNTAKAKAKASPKAKSVASPKAVKPTIDKKPKRKGKSKSSKKAKKDWETEMLEEEVEEEAQPAEDLEIQERPGVAVSDEPGSEHDGGDDECEAPATPAVAETQMEPESHNENVEVKEEEKKSDSDSQQSLATLLRGNEQMLAQSLCSILESQAQSSNSQTESQLFAGLGGSASEVFTQNIAAELVRCLQSQFAAAEPTKSLPGASGGQASTPSASEVPASTGPSSSVAKKAEDHKETEDKADESENGNAKAHSASGVVGTPGVPRAPPDEENQDDVATVPGTPHQLTKKDIKDMDEDTILQKYADGVLPLGLINSSNCRKLYGRMQRYMENHVSEASHPNMSSLFEGNLAQRRHLLQQWLSSGEVADAAESNLSVAKSNERELKGQEKLLTVEGMRRHGVSEHLWFEIGRSIFEAVFSTRVCCMLLIPYHLRKKIAAVISTQQPTLDPDHPEIMEEARYWVTVDTERTTREKTRVELNTNVNVQTDASTIAALTSNLSSHSTVARSATDIAQQLRQLSETVQPKKRACKSKAKSKAKASPAPVEPKSWEDMVADASVELKREYTANACTFDLPKGNELRTQLNKLKVTIGLEMDALKEMDLESTSEETFESKMGHVKTLIQESKMLRAQAKAVVRELVLLCSIGSTKRDVSQAFAEKMGRIYGSSTFGKSSSRAPEARVHRSAKQHGLALNCDVTWLDVPTKSDDGSLEICPWPILLPKDLMVALIEAGHLEMLMGTLQERRRYWEQALVDFSGHDALDADTTAPLNLYGDESTVFRSSCMCLHWEPVLNHFRGDSMLSRFLIAIIPSERYWIVNRVNRTLQAVIQYVVDSLNEVARDGLQELRAKGYDAFAILRWLREELAEVTDPQYDHISAMVWLADSWVTMLCDGEDFISENCAKQIQVLGESFLKLYLQELDIKLNKEKEDEVEVVDGPPLPPPDGEPPYDGPEHHSMGKPGDGIIYLSDIGEHVKLDKRGRPYRVGPDGRKEVRGSPRPKSSYSPEEWRALSAKERDVIIRRGKLEEEAEKLKEIKLKKEKEKKAKAEISEKKKHDSSSPKDPAKDESRKKKKKDNKRSKESSGKDGGKDAAVGVGTLRGEWERMPTPHNPMTRLNHNRDRNPWERSSTPHGASGLIDIKKLNTTSPVIGKPEVSRPRRVRDPLGAVAMSNYSPIIGSASNDLNDINSVLITLRDNGKHGAIPAMYKEYDPTYSSQPDVTVDRWHAIGISPIAAASACFLGKVPSNRSEVDAISLYLQVLELIKNQEELNSGAKRFLDKCTTYMKTFVQLASRNPHKVLGFCTSECVNGLGNMWECIKSFHVPHPIRTDGAFTVSMLPDHLREFKLRPYRGDLRGVNQSVPAENTWLNATRKKDGVLNPSDPDAPITISFRAIHRELHYFDMTTTWQTKSTQDMFNAMLDEWQRQVVHLGHAWRCYNQKVDDEGDYKDPMTLETTINDLTEQNTKLGRERAAAVNHFTCILALAPAIFRWKAKLGRFWQFSELARTNTKKINDYVTRVQQSLLLTSEILENHGYNVINVEEGNHGEIKKRNKCFSALREFSTTMSETQAGGGQTGLQVAASGWKKVLRTTAWIQGTATTLSIGTTTTAEGKTDITIGTIKTECIGITVIGRETSDAESVTPQPPSNVITYCRVLTDYTGTQVRSILNVHVNTADTEFAMSHVHGPMANKAQSTWRQYLRRVATYTCLCFGLANAREIGDASYAYSDMEWLRIYNAATKRGGMVHQNYYLSVGSMTVMVEKNDDGQATDRTYDKWRRGLKSGIGGTIVDKPLVRKEKDELAGKFRFGKTILITDLNYKCQSNSRGTTNIQYGLDELGYVVTVIDINSFKSVTRAQKFIDAVEHLIKTVMPDIATEENVTIHFWVSFAFLITDTHHYHVWVEGQFAERFAEAIRSVDKLATRPIFVSLCKDPRFHGIRSGIQDVAMDAADALRSFGIMVTTDDGMWRLMYGHAGNHYVNNHNRPDRLGVFATMEKSLFRQRVLLLMCSLNVEAAEGLNDMVKESSLKVGINLELMEDVLKEPLTIQIGTGGGVPDTASTGPNGPGTVGGGRRSHVEYEKAPWIEATVRSALPEPSANMYDMWFYVNHGRDEMILCHGHFNTDGDETTPVDQMNYDFECGKECIACRASETMRDYQLWPPEYQRKKIVKTAARSRAFFNFMSQSNNAIMDPQQDFVQFLKDITKAMVGNKGCEHGEILMKALSHFGMVRVPRDRVKQIFTGKRGRQYGVIREEFTLDDGVQPHDRFAYRVTKDYGNVFYKDYLKMVLGDDFTEVMGYADATAEKCGDVVEMWLGMLDLANMTKSQITFMETKGDPGELLAGLEASINIFHGTTRSTTTPNTKRGGSRVTEPTNYEEAMVNDILREIPMYHGLQFACLIGDEEISVINENYKMSKAEDINDDDMEPEGQGTGEGTSTTPGPTTGGAGAGAEGAGSSTTPDMHDATKSPSNPEEEFQISQDKGAIVEAIDALFALADDINVCRLPEMWRKWSSQL</sequence>
<feature type="region of interest" description="Disordered" evidence="1">
    <location>
        <begin position="202"/>
        <end position="225"/>
    </location>
</feature>
<feature type="compositionally biased region" description="Basic and acidic residues" evidence="1">
    <location>
        <begin position="935"/>
        <end position="953"/>
    </location>
</feature>
<feature type="compositionally biased region" description="Basic residues" evidence="1">
    <location>
        <begin position="859"/>
        <end position="873"/>
    </location>
</feature>
<dbReference type="EMBL" id="CAMXCT010003173">
    <property type="protein sequence ID" value="CAI4002856.1"/>
    <property type="molecule type" value="Genomic_DNA"/>
</dbReference>
<comment type="caution">
    <text evidence="2">The sequence shown here is derived from an EMBL/GenBank/DDBJ whole genome shotgun (WGS) entry which is preliminary data.</text>
</comment>
<keyword evidence="4" id="KW-1185">Reference proteome</keyword>
<evidence type="ECO:0000313" key="4">
    <source>
        <dbReference type="Proteomes" id="UP001152797"/>
    </source>
</evidence>
<feature type="region of interest" description="Disordered" evidence="1">
    <location>
        <begin position="275"/>
        <end position="325"/>
    </location>
</feature>
<feature type="compositionally biased region" description="Basic and acidic residues" evidence="1">
    <location>
        <begin position="203"/>
        <end position="213"/>
    </location>
</feature>
<dbReference type="EMBL" id="CAMXCT030003173">
    <property type="protein sequence ID" value="CAL4790168.1"/>
    <property type="molecule type" value="Genomic_DNA"/>
</dbReference>
<accession>A0A9P1D4R7</accession>
<feature type="compositionally biased region" description="Basic and acidic residues" evidence="1">
    <location>
        <begin position="1058"/>
        <end position="1067"/>
    </location>
</feature>
<evidence type="ECO:0000313" key="3">
    <source>
        <dbReference type="EMBL" id="CAL4790168.1"/>
    </source>
</evidence>
<feature type="region of interest" description="Disordered" evidence="1">
    <location>
        <begin position="3237"/>
        <end position="3299"/>
    </location>
</feature>
<gene>
    <name evidence="2" type="ORF">C1SCF055_LOCUS28773</name>
</gene>
<dbReference type="GO" id="GO:0005854">
    <property type="term" value="C:nascent polypeptide-associated complex"/>
    <property type="evidence" value="ECO:0007669"/>
    <property type="project" value="InterPro"/>
</dbReference>
<feature type="compositionally biased region" description="Polar residues" evidence="1">
    <location>
        <begin position="292"/>
        <end position="303"/>
    </location>
</feature>
<feature type="compositionally biased region" description="Basic and acidic residues" evidence="1">
    <location>
        <begin position="751"/>
        <end position="768"/>
    </location>
</feature>
<feature type="region of interest" description="Disordered" evidence="1">
    <location>
        <begin position="1027"/>
        <end position="1118"/>
    </location>
</feature>
<protein>
    <submittedName>
        <fullName evidence="2">Uncharacterized protein</fullName>
    </submittedName>
</protein>
<dbReference type="EMBL" id="CAMXCT020003173">
    <property type="protein sequence ID" value="CAL1156231.1"/>
    <property type="molecule type" value="Genomic_DNA"/>
</dbReference>
<feature type="region of interest" description="Disordered" evidence="1">
    <location>
        <begin position="1"/>
        <end position="84"/>
    </location>
</feature>
<feature type="compositionally biased region" description="Pro residues" evidence="1">
    <location>
        <begin position="1763"/>
        <end position="1775"/>
    </location>
</feature>
<feature type="compositionally biased region" description="Basic and acidic residues" evidence="1">
    <location>
        <begin position="1903"/>
        <end position="1914"/>
    </location>
</feature>
<feature type="compositionally biased region" description="Basic and acidic residues" evidence="1">
    <location>
        <begin position="1865"/>
        <end position="1894"/>
    </location>
</feature>
<reference evidence="3 4" key="2">
    <citation type="submission" date="2024-05" db="EMBL/GenBank/DDBJ databases">
        <authorList>
            <person name="Chen Y."/>
            <person name="Shah S."/>
            <person name="Dougan E. K."/>
            <person name="Thang M."/>
            <person name="Chan C."/>
        </authorList>
    </citation>
    <scope>NUCLEOTIDE SEQUENCE [LARGE SCALE GENOMIC DNA]</scope>
</reference>
<dbReference type="OrthoDB" id="442829at2759"/>
<feature type="region of interest" description="Disordered" evidence="1">
    <location>
        <begin position="751"/>
        <end position="964"/>
    </location>
</feature>
<feature type="compositionally biased region" description="Basic residues" evidence="1">
    <location>
        <begin position="1352"/>
        <end position="1365"/>
    </location>
</feature>
<feature type="region of interest" description="Disordered" evidence="1">
    <location>
        <begin position="1802"/>
        <end position="1834"/>
    </location>
</feature>
<feature type="compositionally biased region" description="Acidic residues" evidence="1">
    <location>
        <begin position="878"/>
        <end position="896"/>
    </location>
</feature>
<feature type="compositionally biased region" description="Basic and acidic residues" evidence="1">
    <location>
        <begin position="787"/>
        <end position="801"/>
    </location>
</feature>
<dbReference type="InterPro" id="IPR016641">
    <property type="entry name" value="EGD2/NACA0like"/>
</dbReference>
<dbReference type="Proteomes" id="UP001152797">
    <property type="component" value="Unassembled WGS sequence"/>
</dbReference>
<evidence type="ECO:0000256" key="1">
    <source>
        <dbReference type="SAM" id="MobiDB-lite"/>
    </source>
</evidence>
<dbReference type="PANTHER" id="PTHR21713">
    <property type="entry name" value="NASCENT POLYPEPTIDE ASSOCIATED COMPLEX ALPHA SUBUNIT-RELATED"/>
    <property type="match status" value="1"/>
</dbReference>
<feature type="compositionally biased region" description="Basic and acidic residues" evidence="1">
    <location>
        <begin position="808"/>
        <end position="828"/>
    </location>
</feature>
<name>A0A9P1D4R7_9DINO</name>
<feature type="compositionally biased region" description="Basic residues" evidence="1">
    <location>
        <begin position="43"/>
        <end position="57"/>
    </location>
</feature>
<feature type="region of interest" description="Disordered" evidence="1">
    <location>
        <begin position="2872"/>
        <end position="2895"/>
    </location>
</feature>
<feature type="compositionally biased region" description="Gly residues" evidence="1">
    <location>
        <begin position="3263"/>
        <end position="3273"/>
    </location>
</feature>
<feature type="region of interest" description="Disordered" evidence="1">
    <location>
        <begin position="1753"/>
        <end position="1787"/>
    </location>
</feature>